<dbReference type="AlphaFoldDB" id="A0A7K8JVZ2"/>
<dbReference type="Pfam" id="PF23134">
    <property type="entry name" value="TRIP4_3rd"/>
    <property type="match status" value="1"/>
</dbReference>
<keyword evidence="14" id="KW-0206">Cytoskeleton</keyword>
<feature type="coiled-coil region" evidence="20">
    <location>
        <begin position="288"/>
        <end position="315"/>
    </location>
</feature>
<keyword evidence="10" id="KW-0832">Ubl conjugation</keyword>
<dbReference type="GO" id="GO:0005813">
    <property type="term" value="C:centrosome"/>
    <property type="evidence" value="ECO:0007669"/>
    <property type="project" value="UniProtKB-SubCell"/>
</dbReference>
<evidence type="ECO:0000313" key="24">
    <source>
        <dbReference type="Proteomes" id="UP000533896"/>
    </source>
</evidence>
<dbReference type="GO" id="GO:0005634">
    <property type="term" value="C:nucleus"/>
    <property type="evidence" value="ECO:0007669"/>
    <property type="project" value="UniProtKB-SubCell"/>
</dbReference>
<evidence type="ECO:0000256" key="18">
    <source>
        <dbReference type="ARBA" id="ARBA00070627"/>
    </source>
</evidence>
<keyword evidence="9" id="KW-0862">Zinc</keyword>
<dbReference type="InterPro" id="IPR056994">
    <property type="entry name" value="TRI4_N"/>
</dbReference>
<gene>
    <name evidence="23" type="primary">Trip4</name>
    <name evidence="23" type="ORF">LOPRUF_R09126</name>
</gene>
<dbReference type="PANTHER" id="PTHR12963:SF4">
    <property type="entry name" value="ACTIVATING SIGNAL COINTEGRATOR 1"/>
    <property type="match status" value="1"/>
</dbReference>
<feature type="domain" description="ASCH" evidence="22">
    <location>
        <begin position="426"/>
        <end position="540"/>
    </location>
</feature>
<evidence type="ECO:0000256" key="16">
    <source>
        <dbReference type="ARBA" id="ARBA00055901"/>
    </source>
</evidence>
<evidence type="ECO:0000256" key="14">
    <source>
        <dbReference type="ARBA" id="ARBA00023212"/>
    </source>
</evidence>
<dbReference type="GO" id="GO:0180022">
    <property type="term" value="C:RQC-trigger complex"/>
    <property type="evidence" value="ECO:0007669"/>
    <property type="project" value="InterPro"/>
</dbReference>
<keyword evidence="24" id="KW-1185">Reference proteome</keyword>
<reference evidence="23 24" key="1">
    <citation type="submission" date="2019-09" db="EMBL/GenBank/DDBJ databases">
        <title>Bird 10,000 Genomes (B10K) Project - Family phase.</title>
        <authorList>
            <person name="Zhang G."/>
        </authorList>
    </citation>
    <scope>NUCLEOTIDE SEQUENCE [LARGE SCALE GENOMIC DNA]</scope>
    <source>
        <strain evidence="23">B10K-CU-031-23</strain>
    </source>
</reference>
<comment type="caution">
    <text evidence="23">The sequence shown here is derived from an EMBL/GenBank/DDBJ whole genome shotgun (WGS) entry which is preliminary data.</text>
</comment>
<dbReference type="OrthoDB" id="338816at2759"/>
<dbReference type="GO" id="GO:0005829">
    <property type="term" value="C:cytosol"/>
    <property type="evidence" value="ECO:0007669"/>
    <property type="project" value="UniProtKB-SubCell"/>
</dbReference>
<dbReference type="GO" id="GO:0008270">
    <property type="term" value="F:zinc ion binding"/>
    <property type="evidence" value="ECO:0007669"/>
    <property type="project" value="UniProtKB-KW"/>
</dbReference>
<sequence>LLAWCVQHLRGDFGLDVGEEVVRYILSISNEDEIREYVVDLIQGTDGKKSLFVEELLARWRKSSQLPSETLPTYRKKDETSDVPRAGDQAKKGKRKGRNKQETPAYAEPSAHVEEVKTPLDLAKVRVSSNSAKKKTKYVSLYTKEGQDKLAVLIPGRHACECLGQKHKLINNCLVCGRIVCEQEGSGPCLFCGALVCTKEEQDILQRDSNKSQKLLKKLMAGAESSGNLDAVSKDLLPRQEARLKAGLEMAVKHKEKLLEFDRTSVRRTQVIDDESDYFATDSNQWLSKQEREALQKKEQELRELRHASRLAKKITIDFAGRQILEEDDSMAEYHSKLDETIEAINSGTLSKPAGSPEAKTTLNSGVLVNPHLLQPAPLWVDQTGSLPHRKAIRSVDAANEPGSERSRLRIQDRELQEISDDGWCLSLHQPWASLLVRGIKRVEGRTWYTSHRGRLWIAATAKRPSPQEISELEATYRMLLRKDVEFPSDYPSGCLLGCVDVTDCLSQEQFNEQYPDLSQESGSPFVFICTNPQEMVVKFPIKGKHKICK</sequence>
<dbReference type="Proteomes" id="UP000533896">
    <property type="component" value="Unassembled WGS sequence"/>
</dbReference>
<evidence type="ECO:0000256" key="17">
    <source>
        <dbReference type="ARBA" id="ARBA00065803"/>
    </source>
</evidence>
<keyword evidence="11" id="KW-0007">Acetylation</keyword>
<feature type="non-terminal residue" evidence="23">
    <location>
        <position position="1"/>
    </location>
</feature>
<dbReference type="EMBL" id="VWYV01000340">
    <property type="protein sequence ID" value="NXE08981.1"/>
    <property type="molecule type" value="Genomic_DNA"/>
</dbReference>
<dbReference type="Gene3D" id="2.30.130.30">
    <property type="entry name" value="Hypothetical protein"/>
    <property type="match status" value="1"/>
</dbReference>
<dbReference type="GO" id="GO:0072344">
    <property type="term" value="P:rescue of stalled ribosome"/>
    <property type="evidence" value="ECO:0007669"/>
    <property type="project" value="InterPro"/>
</dbReference>
<dbReference type="InterPro" id="IPR015947">
    <property type="entry name" value="PUA-like_sf"/>
</dbReference>
<accession>A0A7K8JVZ2</accession>
<dbReference type="Pfam" id="PF23135">
    <property type="entry name" value="TRI4_N"/>
    <property type="match status" value="1"/>
</dbReference>
<dbReference type="PANTHER" id="PTHR12963">
    <property type="entry name" value="THYROID RECEPTOR INTERACTING PROTEIN RELATED"/>
    <property type="match status" value="1"/>
</dbReference>
<protein>
    <recommendedName>
        <fullName evidence="18">Activating signal cointegrator 1</fullName>
    </recommendedName>
    <alternativeName>
        <fullName evidence="19">Thyroid receptor-interacting protein 4</fullName>
    </alternativeName>
</protein>
<proteinExistence type="predicted"/>
<feature type="region of interest" description="Disordered" evidence="21">
    <location>
        <begin position="69"/>
        <end position="111"/>
    </location>
</feature>
<dbReference type="CDD" id="cd06554">
    <property type="entry name" value="ASCH_ASC-1_like"/>
    <property type="match status" value="1"/>
</dbReference>
<dbReference type="SUPFAM" id="SSF88697">
    <property type="entry name" value="PUA domain-like"/>
    <property type="match status" value="1"/>
</dbReference>
<evidence type="ECO:0000256" key="20">
    <source>
        <dbReference type="SAM" id="Coils"/>
    </source>
</evidence>
<keyword evidence="12" id="KW-0805">Transcription regulation</keyword>
<evidence type="ECO:0000259" key="22">
    <source>
        <dbReference type="SMART" id="SM01022"/>
    </source>
</evidence>
<evidence type="ECO:0000256" key="4">
    <source>
        <dbReference type="ARBA" id="ARBA00022490"/>
    </source>
</evidence>
<comment type="function">
    <text evidence="16">Transcription coactivator which associates with nuclear receptors, transcriptional coactivators including EP300, CREBBP and NCOA1, and basal transcription factors like TBP and TFIIA to facilitate nuclear receptors-mediated transcription. May thereby play an important role in establishing distinct coactivator complexes under different cellular conditions. Plays a role in thyroid hormone receptor and estrogen receptor transactivation. Also involved in androgen receptor transactivation. Plays a pivotal role in the transactivation of NF-kappa-B, SRF and AP1. Acts as a mediator of transrepression between nuclear receptor and either AP1 or NF-kappa-B. May play a role in the development of neuromuscular junction. May play a role in late myogenic differentiation. Also functions as part of the RQC trigger (RQT) complex that activates the ribosome quality control (RQC) pathway, a pathway that degrades nascent peptide chains during problematic translation.</text>
</comment>
<evidence type="ECO:0000256" key="10">
    <source>
        <dbReference type="ARBA" id="ARBA00022843"/>
    </source>
</evidence>
<keyword evidence="4" id="KW-0963">Cytoplasm</keyword>
<evidence type="ECO:0000256" key="2">
    <source>
        <dbReference type="ARBA" id="ARBA00004300"/>
    </source>
</evidence>
<evidence type="ECO:0000256" key="9">
    <source>
        <dbReference type="ARBA" id="ARBA00022833"/>
    </source>
</evidence>
<evidence type="ECO:0000256" key="8">
    <source>
        <dbReference type="ARBA" id="ARBA00022771"/>
    </source>
</evidence>
<evidence type="ECO:0000256" key="3">
    <source>
        <dbReference type="ARBA" id="ARBA00004514"/>
    </source>
</evidence>
<evidence type="ECO:0000256" key="21">
    <source>
        <dbReference type="SAM" id="MobiDB-lite"/>
    </source>
</evidence>
<keyword evidence="13" id="KW-0804">Transcription</keyword>
<keyword evidence="20" id="KW-0175">Coiled coil</keyword>
<keyword evidence="15" id="KW-0539">Nucleus</keyword>
<name>A0A7K8JVZ2_9AVES</name>
<organism evidence="23 24">
    <name type="scientific">Lophotis ruficrista</name>
    <dbReference type="NCBI Taxonomy" id="172689"/>
    <lineage>
        <taxon>Eukaryota</taxon>
        <taxon>Metazoa</taxon>
        <taxon>Chordata</taxon>
        <taxon>Craniata</taxon>
        <taxon>Vertebrata</taxon>
        <taxon>Euteleostomi</taxon>
        <taxon>Archelosauria</taxon>
        <taxon>Archosauria</taxon>
        <taxon>Dinosauria</taxon>
        <taxon>Saurischia</taxon>
        <taxon>Theropoda</taxon>
        <taxon>Coelurosauria</taxon>
        <taxon>Aves</taxon>
        <taxon>Neognathae</taxon>
        <taxon>Neoaves</taxon>
        <taxon>Otidimorphae</taxon>
        <taxon>Otidiformes</taxon>
        <taxon>Otididae</taxon>
        <taxon>Lophotis</taxon>
    </lineage>
</organism>
<comment type="subcellular location">
    <subcellularLocation>
        <location evidence="2">Cytoplasm</location>
        <location evidence="2">Cytoskeleton</location>
        <location evidence="2">Microtubule organizing center</location>
        <location evidence="2">Centrosome</location>
    </subcellularLocation>
    <subcellularLocation>
        <location evidence="3">Cytoplasm</location>
        <location evidence="3">Cytosol</location>
    </subcellularLocation>
    <subcellularLocation>
        <location evidence="1">Nucleus</location>
    </subcellularLocation>
</comment>
<comment type="subunit">
    <text evidence="17">Interacts with the thyroid hormone receptor/TR (via the ligand-binding domain); this interaction requires the presence of thyroid hormone. Interacts with the androgen receptor/AR; in an androgen, testosterone and dihydrotestosterone-dependent manner. Interacts with ESR1 (estrogen ligand-bound); competes with UFSP2. Interacts with UFSP2; competes with ligand-bound ESR1. Interacts with DDRGK1 and UFL1; the interaction with DDRGK1 is direct. Interacts with NCOA1. Interacts with EP300. Part of the ASC-1 complex, that contains TRIP4, ASCC1, ASCC2 and ASCC3. Identified in the RQT (ribosome quality control trigger) complex, that contains ASCC2, ASCC3 and TRIP4. Interacts with NEK6. Interacts with CSRP1. Interacts with ZCCHC4.</text>
</comment>
<feature type="non-terminal residue" evidence="23">
    <location>
        <position position="550"/>
    </location>
</feature>
<dbReference type="FunFam" id="2.30.130.30:FF:000004">
    <property type="entry name" value="Activating signal cointegrator 1"/>
    <property type="match status" value="1"/>
</dbReference>
<keyword evidence="7" id="KW-0479">Metal-binding</keyword>
<evidence type="ECO:0000256" key="15">
    <source>
        <dbReference type="ARBA" id="ARBA00023242"/>
    </source>
</evidence>
<dbReference type="InterPro" id="IPR007374">
    <property type="entry name" value="ASCH_domain"/>
</dbReference>
<keyword evidence="8" id="KW-0863">Zinc-finger</keyword>
<evidence type="ECO:0000256" key="13">
    <source>
        <dbReference type="ARBA" id="ARBA00023163"/>
    </source>
</evidence>
<dbReference type="Pfam" id="PF06221">
    <property type="entry name" value="zf-C2HC5"/>
    <property type="match status" value="1"/>
</dbReference>
<dbReference type="Pfam" id="PF04266">
    <property type="entry name" value="ASCH"/>
    <property type="match status" value="1"/>
</dbReference>
<evidence type="ECO:0000256" key="6">
    <source>
        <dbReference type="ARBA" id="ARBA00022553"/>
    </source>
</evidence>
<evidence type="ECO:0000256" key="19">
    <source>
        <dbReference type="ARBA" id="ARBA00075052"/>
    </source>
</evidence>
<evidence type="ECO:0000256" key="7">
    <source>
        <dbReference type="ARBA" id="ARBA00022723"/>
    </source>
</evidence>
<evidence type="ECO:0000256" key="12">
    <source>
        <dbReference type="ARBA" id="ARBA00023015"/>
    </source>
</evidence>
<dbReference type="InterPro" id="IPR039128">
    <property type="entry name" value="TRIP4-like"/>
</dbReference>
<dbReference type="InterPro" id="IPR056993">
    <property type="entry name" value="TRIP4_3rd_dom"/>
</dbReference>
<evidence type="ECO:0000256" key="11">
    <source>
        <dbReference type="ARBA" id="ARBA00022990"/>
    </source>
</evidence>
<dbReference type="SMART" id="SM01022">
    <property type="entry name" value="ASCH"/>
    <property type="match status" value="1"/>
</dbReference>
<evidence type="ECO:0000256" key="5">
    <source>
        <dbReference type="ARBA" id="ARBA00022499"/>
    </source>
</evidence>
<evidence type="ECO:0000256" key="1">
    <source>
        <dbReference type="ARBA" id="ARBA00004123"/>
    </source>
</evidence>
<evidence type="ECO:0000313" key="23">
    <source>
        <dbReference type="EMBL" id="NXE08981.1"/>
    </source>
</evidence>
<keyword evidence="5" id="KW-1017">Isopeptide bond</keyword>
<keyword evidence="6" id="KW-0597">Phosphoprotein</keyword>
<dbReference type="InterPro" id="IPR009349">
    <property type="entry name" value="TRIP4/RQT4_C2HC5_Znf"/>
</dbReference>